<name>A0A0W8FQC5_9ZZZZ</name>
<proteinExistence type="predicted"/>
<dbReference type="AlphaFoldDB" id="A0A0W8FQC5"/>
<evidence type="ECO:0000313" key="1">
    <source>
        <dbReference type="EMBL" id="KUG23051.1"/>
    </source>
</evidence>
<organism evidence="1">
    <name type="scientific">hydrocarbon metagenome</name>
    <dbReference type="NCBI Taxonomy" id="938273"/>
    <lineage>
        <taxon>unclassified sequences</taxon>
        <taxon>metagenomes</taxon>
        <taxon>ecological metagenomes</taxon>
    </lineage>
</organism>
<reference evidence="1" key="1">
    <citation type="journal article" date="2015" name="Proc. Natl. Acad. Sci. U.S.A.">
        <title>Networks of energetic and metabolic interactions define dynamics in microbial communities.</title>
        <authorList>
            <person name="Embree M."/>
            <person name="Liu J.K."/>
            <person name="Al-Bassam M.M."/>
            <person name="Zengler K."/>
        </authorList>
    </citation>
    <scope>NUCLEOTIDE SEQUENCE</scope>
</reference>
<dbReference type="EMBL" id="LNQE01000923">
    <property type="protein sequence ID" value="KUG23051.1"/>
    <property type="molecule type" value="Genomic_DNA"/>
</dbReference>
<sequence>MGTDFIVSPSLKLVTRFDAMERIWGGARSSSSTTDMYSAGTRAESENIAFDLCYIDYTSPIGKFIVGYARDYNWGTIFGNKTGTAGPSAGQIAYVVPVGPVYISANYVKETDKSYSAVTSASTTDQDYDSYRLAVTYKPQNKNFEAGLLWLYERDATGKQSGLTLSSGAGIEPYLQNAHGLSPYFKATIGPVFVQGEFAWGFGDAAKWEDDYTGMSNISINTISAFLDATANLGMFYFGGSFAYLSGDDPDTNDKLEGSGNLLAVNTGGLDWNPCLIMFNNDITYWVGGIKGNGFWPANSYTEVGGKMTNAWFFQGRVGVKPTPQWDIMLTLSYATADKKPGHYYYPPPQLYHNNNTNGTYGTEIDVTATYKITNNLTYMLGAGYLFTGDYYKGFEAAYSESKIVDDYMLINKLTLSF</sequence>
<gene>
    <name evidence="1" type="ORF">ASZ90_007160</name>
</gene>
<dbReference type="Gene3D" id="2.40.160.100">
    <property type="match status" value="1"/>
</dbReference>
<comment type="caution">
    <text evidence="1">The sequence shown here is derived from an EMBL/GenBank/DDBJ whole genome shotgun (WGS) entry which is preliminary data.</text>
</comment>
<protein>
    <recommendedName>
        <fullName evidence="2">Alginate export domain-containing protein</fullName>
    </recommendedName>
</protein>
<evidence type="ECO:0008006" key="2">
    <source>
        <dbReference type="Google" id="ProtNLM"/>
    </source>
</evidence>
<dbReference type="InterPro" id="IPR053728">
    <property type="entry name" value="Alginate_Permeability_Chnl"/>
</dbReference>
<accession>A0A0W8FQC5</accession>